<evidence type="ECO:0000313" key="2">
    <source>
        <dbReference type="Proteomes" id="UP000250991"/>
    </source>
</evidence>
<organism evidence="1 2">
    <name type="scientific">Escherichia coli</name>
    <dbReference type="NCBI Taxonomy" id="562"/>
    <lineage>
        <taxon>Bacteria</taxon>
        <taxon>Pseudomonadati</taxon>
        <taxon>Pseudomonadota</taxon>
        <taxon>Gammaproteobacteria</taxon>
        <taxon>Enterobacterales</taxon>
        <taxon>Enterobacteriaceae</taxon>
        <taxon>Escherichia</taxon>
    </lineage>
</organism>
<name>A0A2X3K2X6_ECOLX</name>
<reference evidence="1 2" key="1">
    <citation type="submission" date="2018-06" db="EMBL/GenBank/DDBJ databases">
        <authorList>
            <consortium name="Pathogen Informatics"/>
            <person name="Doyle S."/>
        </authorList>
    </citation>
    <scope>NUCLEOTIDE SEQUENCE [LARGE SCALE GENOMIC DNA]</scope>
    <source>
        <strain evidence="1 2">NCTC8009</strain>
    </source>
</reference>
<protein>
    <submittedName>
        <fullName evidence="1">Uncharacterized protein</fullName>
    </submittedName>
</protein>
<proteinExistence type="predicted"/>
<dbReference type="Proteomes" id="UP000250991">
    <property type="component" value="Unassembled WGS sequence"/>
</dbReference>
<evidence type="ECO:0000313" key="1">
    <source>
        <dbReference type="EMBL" id="SQD01344.1"/>
    </source>
</evidence>
<dbReference type="EMBL" id="UARW01000010">
    <property type="protein sequence ID" value="SQD01344.1"/>
    <property type="molecule type" value="Genomic_DNA"/>
</dbReference>
<dbReference type="AlphaFoldDB" id="A0A2X3K2X6"/>
<sequence>MASFRVNFAQYLEIVSLIHSSSFLLTAEQVHCSPKGAKVPTSNVCMI</sequence>
<accession>A0A2X3K2X6</accession>
<gene>
    <name evidence="1" type="ORF">NCTC8009_01770</name>
</gene>